<dbReference type="OrthoDB" id="3724496at2"/>
<dbReference type="EMBL" id="ASHR01000046">
    <property type="protein sequence ID" value="ERG62924.1"/>
    <property type="molecule type" value="Genomic_DNA"/>
</dbReference>
<name>U1LKV6_9MICO</name>
<dbReference type="Gene3D" id="3.30.70.2970">
    <property type="entry name" value="Protein of unknown function (DUF541), domain 2"/>
    <property type="match status" value="1"/>
</dbReference>
<sequence>MVEILVRGEAALRAAAERATVTVHSRWQADAPDAAMTAVTTAHAAAVERARALAAAGAIESWHADRAWVSHHREWVGEGLPQRLVFTASAALTATFVDVDALGAWIGELGSAPEHEVGGVTWSLAEETERRLSSRARELAVEDARARAADYARAAALDEPAITAIREPDPAPARPFGKARGGAEAAMLASADGSAPVALSAGEIEVEAAVEVAFRA</sequence>
<dbReference type="RefSeq" id="WP_021011822.1">
    <property type="nucleotide sequence ID" value="NZ_ASHR01000046.1"/>
</dbReference>
<dbReference type="Gene3D" id="3.30.110.170">
    <property type="entry name" value="Protein of unknown function (DUF541), domain 1"/>
    <property type="match status" value="1"/>
</dbReference>
<gene>
    <name evidence="1" type="ORF">L332_00385</name>
</gene>
<comment type="caution">
    <text evidence="1">The sequence shown here is derived from an EMBL/GenBank/DDBJ whole genome shotgun (WGS) entry which is preliminary data.</text>
</comment>
<proteinExistence type="predicted"/>
<dbReference type="PANTHER" id="PTHR34387">
    <property type="entry name" value="SLR1258 PROTEIN"/>
    <property type="match status" value="1"/>
</dbReference>
<dbReference type="InterPro" id="IPR052022">
    <property type="entry name" value="26kDa_periplasmic_antigen"/>
</dbReference>
<reference evidence="1 2" key="1">
    <citation type="journal article" date="2013" name="Genome Announc.">
        <title>First draft genome sequence from a member of the genus agrococcus, isolated from modern microbialites.</title>
        <authorList>
            <person name="White R.A.III."/>
            <person name="Grassa C.J."/>
            <person name="Suttle C.A."/>
        </authorList>
    </citation>
    <scope>NUCLEOTIDE SEQUENCE [LARGE SCALE GENOMIC DNA]</scope>
    <source>
        <strain evidence="1 2">RW1</strain>
    </source>
</reference>
<accession>U1LKV6</accession>
<evidence type="ECO:0008006" key="3">
    <source>
        <dbReference type="Google" id="ProtNLM"/>
    </source>
</evidence>
<dbReference type="AlphaFoldDB" id="U1LKV6"/>
<dbReference type="Pfam" id="PF04402">
    <property type="entry name" value="SIMPL"/>
    <property type="match status" value="1"/>
</dbReference>
<dbReference type="PANTHER" id="PTHR34387:SF1">
    <property type="entry name" value="PERIPLASMIC IMMUNOGENIC PROTEIN"/>
    <property type="match status" value="1"/>
</dbReference>
<keyword evidence="2" id="KW-1185">Reference proteome</keyword>
<dbReference type="GO" id="GO:0006974">
    <property type="term" value="P:DNA damage response"/>
    <property type="evidence" value="ECO:0007669"/>
    <property type="project" value="TreeGrafter"/>
</dbReference>
<organism evidence="1 2">
    <name type="scientific">Agrococcus pavilionensis RW1</name>
    <dbReference type="NCBI Taxonomy" id="1330458"/>
    <lineage>
        <taxon>Bacteria</taxon>
        <taxon>Bacillati</taxon>
        <taxon>Actinomycetota</taxon>
        <taxon>Actinomycetes</taxon>
        <taxon>Micrococcales</taxon>
        <taxon>Microbacteriaceae</taxon>
        <taxon>Agrococcus</taxon>
    </lineage>
</organism>
<dbReference type="InterPro" id="IPR007497">
    <property type="entry name" value="SIMPL/DUF541"/>
</dbReference>
<protein>
    <recommendedName>
        <fullName evidence="3">DUF541 domain-containing protein</fullName>
    </recommendedName>
</protein>
<dbReference type="Proteomes" id="UP000016462">
    <property type="component" value="Unassembled WGS sequence"/>
</dbReference>
<evidence type="ECO:0000313" key="2">
    <source>
        <dbReference type="Proteomes" id="UP000016462"/>
    </source>
</evidence>
<evidence type="ECO:0000313" key="1">
    <source>
        <dbReference type="EMBL" id="ERG62924.1"/>
    </source>
</evidence>